<name>A0ABW7XWP5_STRCE</name>
<dbReference type="EMBL" id="JBITDC010000002">
    <property type="protein sequence ID" value="MFI5674173.1"/>
    <property type="molecule type" value="Genomic_DNA"/>
</dbReference>
<reference evidence="1 2" key="1">
    <citation type="submission" date="2024-10" db="EMBL/GenBank/DDBJ databases">
        <title>The Natural Products Discovery Center: Release of the First 8490 Sequenced Strains for Exploring Actinobacteria Biosynthetic Diversity.</title>
        <authorList>
            <person name="Kalkreuter E."/>
            <person name="Kautsar S.A."/>
            <person name="Yang D."/>
            <person name="Bader C.D."/>
            <person name="Teijaro C.N."/>
            <person name="Fluegel L."/>
            <person name="Davis C.M."/>
            <person name="Simpson J.R."/>
            <person name="Lauterbach L."/>
            <person name="Steele A.D."/>
            <person name="Gui C."/>
            <person name="Meng S."/>
            <person name="Li G."/>
            <person name="Viehrig K."/>
            <person name="Ye F."/>
            <person name="Su P."/>
            <person name="Kiefer A.F."/>
            <person name="Nichols A."/>
            <person name="Cepeda A.J."/>
            <person name="Yan W."/>
            <person name="Fan B."/>
            <person name="Jiang Y."/>
            <person name="Adhikari A."/>
            <person name="Zheng C.-J."/>
            <person name="Schuster L."/>
            <person name="Cowan T.M."/>
            <person name="Smanski M.J."/>
            <person name="Chevrette M.G."/>
            <person name="De Carvalho L.P.S."/>
            <person name="Shen B."/>
        </authorList>
    </citation>
    <scope>NUCLEOTIDE SEQUENCE [LARGE SCALE GENOMIC DNA]</scope>
    <source>
        <strain evidence="1 2">NPDC051599</strain>
    </source>
</reference>
<proteinExistence type="predicted"/>
<dbReference type="Proteomes" id="UP001612415">
    <property type="component" value="Unassembled WGS sequence"/>
</dbReference>
<accession>A0ABW7XWP5</accession>
<protein>
    <submittedName>
        <fullName evidence="1">Uncharacterized protein</fullName>
    </submittedName>
</protein>
<evidence type="ECO:0000313" key="1">
    <source>
        <dbReference type="EMBL" id="MFI5674173.1"/>
    </source>
</evidence>
<gene>
    <name evidence="1" type="ORF">ACIA8P_05820</name>
</gene>
<comment type="caution">
    <text evidence="1">The sequence shown here is derived from an EMBL/GenBank/DDBJ whole genome shotgun (WGS) entry which is preliminary data.</text>
</comment>
<evidence type="ECO:0000313" key="2">
    <source>
        <dbReference type="Proteomes" id="UP001612415"/>
    </source>
</evidence>
<sequence>MSVEYQELALGLVLGTATCVTGNSLVATLLMQPRVAAVTAPLNLRLPRLVG</sequence>
<organism evidence="1 2">
    <name type="scientific">Streptomyces cellulosae</name>
    <dbReference type="NCBI Taxonomy" id="1968"/>
    <lineage>
        <taxon>Bacteria</taxon>
        <taxon>Bacillati</taxon>
        <taxon>Actinomycetota</taxon>
        <taxon>Actinomycetes</taxon>
        <taxon>Kitasatosporales</taxon>
        <taxon>Streptomycetaceae</taxon>
        <taxon>Streptomyces</taxon>
    </lineage>
</organism>
<keyword evidence="2" id="KW-1185">Reference proteome</keyword>
<dbReference type="RefSeq" id="WP_398655119.1">
    <property type="nucleotide sequence ID" value="NZ_JBITDC010000002.1"/>
</dbReference>